<evidence type="ECO:0000259" key="15">
    <source>
        <dbReference type="Pfam" id="PF02880"/>
    </source>
</evidence>
<dbReference type="InterPro" id="IPR036900">
    <property type="entry name" value="A-D-PHexomutase_C_sf"/>
</dbReference>
<comment type="caution">
    <text evidence="16">The sequence shown here is derived from an EMBL/GenBank/DDBJ whole genome shotgun (WGS) entry which is preliminary data.</text>
</comment>
<evidence type="ECO:0000256" key="11">
    <source>
        <dbReference type="ARBA" id="ARBA00049318"/>
    </source>
</evidence>
<dbReference type="InterPro" id="IPR016055">
    <property type="entry name" value="A-D-PHexomutase_a/b/a-I/II/III"/>
</dbReference>
<evidence type="ECO:0000259" key="14">
    <source>
        <dbReference type="Pfam" id="PF02879"/>
    </source>
</evidence>
<evidence type="ECO:0000256" key="10">
    <source>
        <dbReference type="ARBA" id="ARBA00023277"/>
    </source>
</evidence>
<evidence type="ECO:0000313" key="16">
    <source>
        <dbReference type="EMBL" id="KRX20737.1"/>
    </source>
</evidence>
<dbReference type="STRING" id="6336.A0A0V0S219"/>
<dbReference type="Gene3D" id="3.30.310.50">
    <property type="entry name" value="Alpha-D-phosphohexomutase, C-terminal domain"/>
    <property type="match status" value="1"/>
</dbReference>
<dbReference type="InterPro" id="IPR005844">
    <property type="entry name" value="A-D-PHexomutase_a/b/a-I"/>
</dbReference>
<comment type="catalytic activity">
    <reaction evidence="1">
        <text>alpha-D-glucose 1-phosphate = alpha-D-glucose 6-phosphate</text>
        <dbReference type="Rhea" id="RHEA:23536"/>
        <dbReference type="ChEBI" id="CHEBI:58225"/>
        <dbReference type="ChEBI" id="CHEBI:58601"/>
        <dbReference type="EC" id="5.4.2.2"/>
    </reaction>
</comment>
<keyword evidence="7" id="KW-0479">Metal-binding</keyword>
<dbReference type="FunFam" id="3.40.120.10:FF:000006">
    <property type="entry name" value="Phosphoglucomutase PgmA"/>
    <property type="match status" value="1"/>
</dbReference>
<dbReference type="Pfam" id="PF24947">
    <property type="entry name" value="PGM1_C_vert_fung"/>
    <property type="match status" value="1"/>
</dbReference>
<evidence type="ECO:0000256" key="6">
    <source>
        <dbReference type="ARBA" id="ARBA00022553"/>
    </source>
</evidence>
<evidence type="ECO:0000256" key="5">
    <source>
        <dbReference type="ARBA" id="ARBA00022526"/>
    </source>
</evidence>
<dbReference type="GO" id="GO:0000287">
    <property type="term" value="F:magnesium ion binding"/>
    <property type="evidence" value="ECO:0007669"/>
    <property type="project" value="InterPro"/>
</dbReference>
<accession>A0A0V0S219</accession>
<dbReference type="OrthoDB" id="2291at2759"/>
<proteinExistence type="inferred from homology"/>
<comment type="catalytic activity">
    <reaction evidence="12">
        <text>O-phospho-L-seryl-[protein] + alpha-D-glucose 1-phosphate = alpha-D-glucose 1,6-bisphosphate + L-seryl-[protein]</text>
        <dbReference type="Rhea" id="RHEA:68748"/>
        <dbReference type="Rhea" id="RHEA-COMP:9863"/>
        <dbReference type="Rhea" id="RHEA-COMP:11604"/>
        <dbReference type="ChEBI" id="CHEBI:29999"/>
        <dbReference type="ChEBI" id="CHEBI:58392"/>
        <dbReference type="ChEBI" id="CHEBI:58601"/>
        <dbReference type="ChEBI" id="CHEBI:83421"/>
    </reaction>
</comment>
<dbReference type="InterPro" id="IPR005846">
    <property type="entry name" value="A-D-PHexomutase_a/b/a-III"/>
</dbReference>
<feature type="domain" description="Alpha-D-phosphohexomutase alpha/beta/alpha" evidence="13">
    <location>
        <begin position="111"/>
        <end position="250"/>
    </location>
</feature>
<dbReference type="PANTHER" id="PTHR22573:SF2">
    <property type="entry name" value="PHOSPHOGLUCOMUTASE"/>
    <property type="match status" value="1"/>
</dbReference>
<evidence type="ECO:0000256" key="4">
    <source>
        <dbReference type="ARBA" id="ARBA00012728"/>
    </source>
</evidence>
<keyword evidence="6" id="KW-0597">Phosphoprotein</keyword>
<dbReference type="InterPro" id="IPR005845">
    <property type="entry name" value="A-D-PHexomutase_a/b/a-II"/>
</dbReference>
<evidence type="ECO:0000259" key="13">
    <source>
        <dbReference type="Pfam" id="PF02878"/>
    </source>
</evidence>
<dbReference type="AlphaFoldDB" id="A0A0V0S219"/>
<evidence type="ECO:0000256" key="9">
    <source>
        <dbReference type="ARBA" id="ARBA00023235"/>
    </source>
</evidence>
<sequence length="657" mass="72536">MPVPVRTVLNSKYVEVRYCKAGKSNALDSPTCVTITITATKHKRQRYTASSYVTHVTTVYQSRHAGLQTWTTVSALLTLADNAAFVNSIYFKMSGVVFAIEKVATKPFSDQKPGTSGLRKPVTTFQIKNYTENFIQSILEGGLGKRKETATLILGGDGRFYNDHVMQIIIQIAAANGVKRLLIAKNGFATTPAISRAIRHNSADGGIILTASHNPGGPNGDFGIKYNIANGGPAVESVTQEIFRISKELTHYYICPSLKCDLTEIKSETYTIENVGTMTVEVFDSISDYTTFMYSIFDFNSIRNLIAKGLDGQSQFRILIDAMHGATGPYVQRIFHQELGAPLEDLMRCNPLPDFGGTHPDPNQTYATMLIDKMKEGVHHFGAAFDGDGDRNMILGSDGFFVTPSDSLAVIANNMKLIPYFRLTGIRGLARSMPTAGAVDRVAAKLHVNFAEVPTGWKFFGNLMDAGRLSLCGEESFGTGSDHIREKDGVWAALAWLSIIAETKKSVANLVEDLWKEYGRHFFCRYDYDNIEQDKADMVMQTLEDILHDHSCAQENLGGDFIIESVNNFQYRDPVDHSLTTGQGYCIKFTNGVRLVYRLSGTGSVGATLRMYVEKYESESTRICMEPMEVLAPVIKVGVLLAKIEEHTGRRGPTVIT</sequence>
<feature type="domain" description="Alpha-D-phosphohexomutase alpha/beta/alpha" evidence="15">
    <location>
        <begin position="408"/>
        <end position="518"/>
    </location>
</feature>
<dbReference type="PANTHER" id="PTHR22573">
    <property type="entry name" value="PHOSPHOHEXOMUTASE FAMILY MEMBER"/>
    <property type="match status" value="1"/>
</dbReference>
<dbReference type="FunFam" id="3.30.310.50:FF:000002">
    <property type="entry name" value="Phosphoglucomutase 5"/>
    <property type="match status" value="1"/>
</dbReference>
<evidence type="ECO:0000256" key="3">
    <source>
        <dbReference type="ARBA" id="ARBA00010231"/>
    </source>
</evidence>
<evidence type="ECO:0000256" key="8">
    <source>
        <dbReference type="ARBA" id="ARBA00022842"/>
    </source>
</evidence>
<dbReference type="GO" id="GO:0006006">
    <property type="term" value="P:glucose metabolic process"/>
    <property type="evidence" value="ECO:0007669"/>
    <property type="project" value="UniProtKB-KW"/>
</dbReference>
<dbReference type="Pfam" id="PF02879">
    <property type="entry name" value="PGM_PMM_II"/>
    <property type="match status" value="1"/>
</dbReference>
<dbReference type="GO" id="GO:0004614">
    <property type="term" value="F:phosphoglucomutase activity"/>
    <property type="evidence" value="ECO:0007669"/>
    <property type="project" value="UniProtKB-EC"/>
</dbReference>
<dbReference type="Gene3D" id="3.40.120.10">
    <property type="entry name" value="Alpha-D-Glucose-1,6-Bisphosphate, subunit A, domain 3"/>
    <property type="match status" value="3"/>
</dbReference>
<dbReference type="Proteomes" id="UP000054630">
    <property type="component" value="Unassembled WGS sequence"/>
</dbReference>
<keyword evidence="5" id="KW-0313">Glucose metabolism</keyword>
<feature type="domain" description="Alpha-D-phosphohexomutase alpha/beta/alpha" evidence="14">
    <location>
        <begin position="310"/>
        <end position="395"/>
    </location>
</feature>
<dbReference type="PRINTS" id="PR00509">
    <property type="entry name" value="PGMPMM"/>
</dbReference>
<keyword evidence="8" id="KW-0460">Magnesium</keyword>
<dbReference type="FunFam" id="3.40.120.10:FF:000004">
    <property type="entry name" value="Phosphoglucomutase 5"/>
    <property type="match status" value="1"/>
</dbReference>
<dbReference type="InterPro" id="IPR005841">
    <property type="entry name" value="Alpha-D-phosphohexomutase_SF"/>
</dbReference>
<dbReference type="PROSITE" id="PS00710">
    <property type="entry name" value="PGM_PMM"/>
    <property type="match status" value="1"/>
</dbReference>
<name>A0A0V0S219_9BILA</name>
<gene>
    <name evidence="16" type="primary">PGM1</name>
    <name evidence="16" type="ORF">T07_4012</name>
</gene>
<organism evidence="16 17">
    <name type="scientific">Trichinella nelsoni</name>
    <dbReference type="NCBI Taxonomy" id="6336"/>
    <lineage>
        <taxon>Eukaryota</taxon>
        <taxon>Metazoa</taxon>
        <taxon>Ecdysozoa</taxon>
        <taxon>Nematoda</taxon>
        <taxon>Enoplea</taxon>
        <taxon>Dorylaimia</taxon>
        <taxon>Trichinellida</taxon>
        <taxon>Trichinellidae</taxon>
        <taxon>Trichinella</taxon>
    </lineage>
</organism>
<dbReference type="InterPro" id="IPR016066">
    <property type="entry name" value="A-D-PHexomutase_CS"/>
</dbReference>
<comment type="catalytic activity">
    <reaction evidence="11">
        <text>alpha-D-glucose 1,6-bisphosphate + L-seryl-[protein] = O-phospho-L-seryl-[protein] + alpha-D-glucose 6-phosphate</text>
        <dbReference type="Rhea" id="RHEA:68752"/>
        <dbReference type="Rhea" id="RHEA-COMP:9863"/>
        <dbReference type="Rhea" id="RHEA-COMP:11604"/>
        <dbReference type="ChEBI" id="CHEBI:29999"/>
        <dbReference type="ChEBI" id="CHEBI:58225"/>
        <dbReference type="ChEBI" id="CHEBI:58392"/>
        <dbReference type="ChEBI" id="CHEBI:83421"/>
    </reaction>
</comment>
<reference evidence="16 17" key="1">
    <citation type="submission" date="2015-01" db="EMBL/GenBank/DDBJ databases">
        <title>Evolution of Trichinella species and genotypes.</title>
        <authorList>
            <person name="Korhonen P.K."/>
            <person name="Edoardo P."/>
            <person name="Giuseppe L.R."/>
            <person name="Gasser R.B."/>
        </authorList>
    </citation>
    <scope>NUCLEOTIDE SEQUENCE [LARGE SCALE GENOMIC DNA]</scope>
    <source>
        <strain evidence="16">ISS37</strain>
    </source>
</reference>
<evidence type="ECO:0000256" key="1">
    <source>
        <dbReference type="ARBA" id="ARBA00000443"/>
    </source>
</evidence>
<keyword evidence="10" id="KW-0119">Carbohydrate metabolism</keyword>
<evidence type="ECO:0000256" key="7">
    <source>
        <dbReference type="ARBA" id="ARBA00022723"/>
    </source>
</evidence>
<comment type="similarity">
    <text evidence="3">Belongs to the phosphohexose mutase family.</text>
</comment>
<keyword evidence="17" id="KW-1185">Reference proteome</keyword>
<dbReference type="InterPro" id="IPR045244">
    <property type="entry name" value="PGM"/>
</dbReference>
<dbReference type="NCBIfam" id="NF005737">
    <property type="entry name" value="PRK07564.1-1"/>
    <property type="match status" value="1"/>
</dbReference>
<dbReference type="FunFam" id="3.40.120.10:FF:000005">
    <property type="entry name" value="Phosphoglucomutase 5"/>
    <property type="match status" value="1"/>
</dbReference>
<dbReference type="SUPFAM" id="SSF53738">
    <property type="entry name" value="Phosphoglucomutase, first 3 domains"/>
    <property type="match status" value="3"/>
</dbReference>
<evidence type="ECO:0000256" key="2">
    <source>
        <dbReference type="ARBA" id="ARBA00001946"/>
    </source>
</evidence>
<evidence type="ECO:0000256" key="12">
    <source>
        <dbReference type="ARBA" id="ARBA00049409"/>
    </source>
</evidence>
<dbReference type="EMBL" id="JYDL01000046">
    <property type="protein sequence ID" value="KRX20737.1"/>
    <property type="molecule type" value="Genomic_DNA"/>
</dbReference>
<protein>
    <recommendedName>
        <fullName evidence="4">phosphoglucomutase (alpha-D-glucose-1,6-bisphosphate-dependent)</fullName>
        <ecNumber evidence="4">5.4.2.2</ecNumber>
    </recommendedName>
</protein>
<dbReference type="SUPFAM" id="SSF55957">
    <property type="entry name" value="Phosphoglucomutase, C-terminal domain"/>
    <property type="match status" value="1"/>
</dbReference>
<dbReference type="EC" id="5.4.2.2" evidence="4"/>
<dbReference type="Pfam" id="PF02878">
    <property type="entry name" value="PGM_PMM_I"/>
    <property type="match status" value="1"/>
</dbReference>
<dbReference type="Pfam" id="PF02880">
    <property type="entry name" value="PGM_PMM_III"/>
    <property type="match status" value="1"/>
</dbReference>
<comment type="cofactor">
    <cofactor evidence="2">
        <name>Mg(2+)</name>
        <dbReference type="ChEBI" id="CHEBI:18420"/>
    </cofactor>
</comment>
<dbReference type="GO" id="GO:0005829">
    <property type="term" value="C:cytosol"/>
    <property type="evidence" value="ECO:0007669"/>
    <property type="project" value="TreeGrafter"/>
</dbReference>
<keyword evidence="9" id="KW-0413">Isomerase</keyword>
<evidence type="ECO:0000313" key="17">
    <source>
        <dbReference type="Proteomes" id="UP000054630"/>
    </source>
</evidence>